<feature type="domain" description="Winged helix-turn helix" evidence="2">
    <location>
        <begin position="96"/>
        <end position="152"/>
    </location>
</feature>
<dbReference type="EMBL" id="JACDQQ010000706">
    <property type="protein sequence ID" value="MBA0084770.1"/>
    <property type="molecule type" value="Genomic_DNA"/>
</dbReference>
<feature type="region of interest" description="Disordered" evidence="1">
    <location>
        <begin position="150"/>
        <end position="175"/>
    </location>
</feature>
<organism evidence="3 4">
    <name type="scientific">Candidatus Acidiferrum panamense</name>
    <dbReference type="NCBI Taxonomy" id="2741543"/>
    <lineage>
        <taxon>Bacteria</taxon>
        <taxon>Pseudomonadati</taxon>
        <taxon>Acidobacteriota</taxon>
        <taxon>Terriglobia</taxon>
        <taxon>Candidatus Acidiferrales</taxon>
        <taxon>Candidatus Acidiferrum</taxon>
    </lineage>
</organism>
<feature type="compositionally biased region" description="Low complexity" evidence="1">
    <location>
        <begin position="163"/>
        <end position="175"/>
    </location>
</feature>
<protein>
    <submittedName>
        <fullName evidence="3">IS630 family transposase</fullName>
    </submittedName>
</protein>
<dbReference type="Gene3D" id="1.10.1270.10">
    <property type="entry name" value="TrpR-like"/>
    <property type="match status" value="1"/>
</dbReference>
<dbReference type="Pfam" id="PF13592">
    <property type="entry name" value="HTH_33"/>
    <property type="match status" value="1"/>
</dbReference>
<dbReference type="InterPro" id="IPR038116">
    <property type="entry name" value="TrpR-like_sf"/>
</dbReference>
<dbReference type="AlphaFoldDB" id="A0A7V8NNT2"/>
<name>A0A7V8NNT2_9BACT</name>
<evidence type="ECO:0000313" key="4">
    <source>
        <dbReference type="Proteomes" id="UP000567293"/>
    </source>
</evidence>
<dbReference type="Proteomes" id="UP000567293">
    <property type="component" value="Unassembled WGS sequence"/>
</dbReference>
<dbReference type="InterPro" id="IPR009057">
    <property type="entry name" value="Homeodomain-like_sf"/>
</dbReference>
<dbReference type="Pfam" id="PF13551">
    <property type="entry name" value="HTH_29"/>
    <property type="match status" value="1"/>
</dbReference>
<comment type="caution">
    <text evidence="3">The sequence shown here is derived from an EMBL/GenBank/DDBJ whole genome shotgun (WGS) entry which is preliminary data.</text>
</comment>
<accession>A0A7V8NNT2</accession>
<proteinExistence type="predicted"/>
<dbReference type="InterPro" id="IPR025959">
    <property type="entry name" value="Winged_HTH_dom"/>
</dbReference>
<dbReference type="NCBIfam" id="NF033545">
    <property type="entry name" value="transpos_IS630"/>
    <property type="match status" value="1"/>
</dbReference>
<sequence>MGNPAGVRRDFEELEERRLQAAQLLREGVHQAEVARQVGVHRQSVSRWATQLQQGGMRALKKAAHAGRRARLRPEDLRRIEKGLKRGPEALGYATSLWTAWRVAHLIEQECGVKYHPVQAWRILRQLGWSCQRPAGRALERDEDKIRRWKQQRWPEIKKKPGKSAAPSSSSTKAD</sequence>
<dbReference type="SUPFAM" id="SSF46689">
    <property type="entry name" value="Homeodomain-like"/>
    <property type="match status" value="1"/>
</dbReference>
<dbReference type="InterPro" id="IPR047655">
    <property type="entry name" value="Transpos_IS630-like"/>
</dbReference>
<keyword evidence="4" id="KW-1185">Reference proteome</keyword>
<evidence type="ECO:0000259" key="2">
    <source>
        <dbReference type="Pfam" id="PF13592"/>
    </source>
</evidence>
<evidence type="ECO:0000256" key="1">
    <source>
        <dbReference type="SAM" id="MobiDB-lite"/>
    </source>
</evidence>
<gene>
    <name evidence="3" type="ORF">HRJ53_07235</name>
</gene>
<reference evidence="3" key="1">
    <citation type="submission" date="2020-06" db="EMBL/GenBank/DDBJ databases">
        <title>Legume-microbial interactions unlock mineral nutrients during tropical forest succession.</title>
        <authorList>
            <person name="Epihov D.Z."/>
        </authorList>
    </citation>
    <scope>NUCLEOTIDE SEQUENCE [LARGE SCALE GENOMIC DNA]</scope>
    <source>
        <strain evidence="3">Pan2503</strain>
    </source>
</reference>
<evidence type="ECO:0000313" key="3">
    <source>
        <dbReference type="EMBL" id="MBA0084770.1"/>
    </source>
</evidence>